<evidence type="ECO:0000313" key="2">
    <source>
        <dbReference type="EMBL" id="MFC7317122.1"/>
    </source>
</evidence>
<feature type="transmembrane region" description="Helical" evidence="1">
    <location>
        <begin position="24"/>
        <end position="43"/>
    </location>
</feature>
<sequence length="186" mass="20153">MLQALAAMMLVSVAVPLVWGEFWAIPSLLVGGLIPYLLGRVLSSHFADAPEPGKLHGMVIAASGWFFVALFGSLPFLFIAWTIYFNPGFLGAPDLTGRAASTVGAFRNPINAFSMTFTNFPVIKQVFESGADDRMYDSLVITGPVVVLIVAVVGRAVFTVGLAVLYLITFVSYLLYRAVYDRHVTV</sequence>
<keyword evidence="1" id="KW-0472">Membrane</keyword>
<dbReference type="Proteomes" id="UP001596547">
    <property type="component" value="Unassembled WGS sequence"/>
</dbReference>
<feature type="transmembrane region" description="Helical" evidence="1">
    <location>
        <begin position="145"/>
        <end position="176"/>
    </location>
</feature>
<keyword evidence="3" id="KW-1185">Reference proteome</keyword>
<keyword evidence="1" id="KW-0812">Transmembrane</keyword>
<feature type="transmembrane region" description="Helical" evidence="1">
    <location>
        <begin position="55"/>
        <end position="84"/>
    </location>
</feature>
<reference evidence="2 3" key="1">
    <citation type="journal article" date="2019" name="Int. J. Syst. Evol. Microbiol.">
        <title>The Global Catalogue of Microorganisms (GCM) 10K type strain sequencing project: providing services to taxonomists for standard genome sequencing and annotation.</title>
        <authorList>
            <consortium name="The Broad Institute Genomics Platform"/>
            <consortium name="The Broad Institute Genome Sequencing Center for Infectious Disease"/>
            <person name="Wu L."/>
            <person name="Ma J."/>
        </authorList>
    </citation>
    <scope>NUCLEOTIDE SEQUENCE [LARGE SCALE GENOMIC DNA]</scope>
    <source>
        <strain evidence="2 3">PSR21</strain>
    </source>
</reference>
<evidence type="ECO:0008006" key="4">
    <source>
        <dbReference type="Google" id="ProtNLM"/>
    </source>
</evidence>
<proteinExistence type="predicted"/>
<organism evidence="2 3">
    <name type="scientific">Halomarina halobia</name>
    <dbReference type="NCBI Taxonomy" id="3033386"/>
    <lineage>
        <taxon>Archaea</taxon>
        <taxon>Methanobacteriati</taxon>
        <taxon>Methanobacteriota</taxon>
        <taxon>Stenosarchaea group</taxon>
        <taxon>Halobacteria</taxon>
        <taxon>Halobacteriales</taxon>
        <taxon>Natronomonadaceae</taxon>
        <taxon>Halomarina</taxon>
    </lineage>
</organism>
<protein>
    <recommendedName>
        <fullName evidence="4">DUF4013 domain-containing protein</fullName>
    </recommendedName>
</protein>
<dbReference type="EMBL" id="JBHTBF010000002">
    <property type="protein sequence ID" value="MFC7317122.1"/>
    <property type="molecule type" value="Genomic_DNA"/>
</dbReference>
<comment type="caution">
    <text evidence="2">The sequence shown here is derived from an EMBL/GenBank/DDBJ whole genome shotgun (WGS) entry which is preliminary data.</text>
</comment>
<evidence type="ECO:0000256" key="1">
    <source>
        <dbReference type="SAM" id="Phobius"/>
    </source>
</evidence>
<keyword evidence="1" id="KW-1133">Transmembrane helix</keyword>
<dbReference type="GeneID" id="79316224"/>
<gene>
    <name evidence="2" type="ORF">ACFQPE_09975</name>
</gene>
<dbReference type="RefSeq" id="WP_276303623.1">
    <property type="nucleotide sequence ID" value="NZ_CP119992.1"/>
</dbReference>
<accession>A0ABD6A9W4</accession>
<dbReference type="AlphaFoldDB" id="A0ABD6A9W4"/>
<evidence type="ECO:0000313" key="3">
    <source>
        <dbReference type="Proteomes" id="UP001596547"/>
    </source>
</evidence>
<name>A0ABD6A9W4_9EURY</name>